<evidence type="ECO:0000259" key="4">
    <source>
        <dbReference type="PROSITE" id="PS50883"/>
    </source>
</evidence>
<dbReference type="InterPro" id="IPR000160">
    <property type="entry name" value="GGDEF_dom"/>
</dbReference>
<proteinExistence type="predicted"/>
<keyword evidence="7" id="KW-1185">Reference proteome</keyword>
<dbReference type="SUPFAM" id="SSF141868">
    <property type="entry name" value="EAL domain-like"/>
    <property type="match status" value="1"/>
</dbReference>
<evidence type="ECO:0000259" key="3">
    <source>
        <dbReference type="PROSITE" id="PS50113"/>
    </source>
</evidence>
<dbReference type="Gene3D" id="3.20.20.450">
    <property type="entry name" value="EAL domain"/>
    <property type="match status" value="1"/>
</dbReference>
<feature type="transmembrane region" description="Helical" evidence="1">
    <location>
        <begin position="110"/>
        <end position="134"/>
    </location>
</feature>
<name>A0A5R9F7M7_9BACL</name>
<dbReference type="InterPro" id="IPR052155">
    <property type="entry name" value="Biofilm_reg_signaling"/>
</dbReference>
<sequence length="803" mass="91348">MTGTLEPYNINYFFTLIGIITSISAFYLFFTTIQRINDEMVLYKRKVLWSGSVGVGLAFWISNLSISLSIIDIMPADKIITHFVAVFTGSTLIVFFVLKAGINQFVRPLEYFLSGLFISIGLLLVLIAGIIILFSKDIVFMPLFFVITFLTTTGYAYSAFRFVLQLARESSNTVIGKWKAHGSTIMGITFSITPYLAFFSFLKSELITDLEPANAFLILLGLELAAVWLLNFMPDWFGESKRLEQTARLQENQQHYGSLFENNPDAVFSLNQSGFFTSVNKVVTKMTGYSEEELKKMSFFPLLGNDVRKKALYYFEKALKGRMDTYELAIVKKDDDPLYLLVSLMPITINEEVTGVYGIAKDITQSKKTENMIHYLAYHDELTGLPNRRYFVKRVRAHIKKHKNKTFAVLLLDFDRFKKINDIFGHAFGDKVIEAIAIRLKESIPEDSVVSRIGGDEFTVFIPSLPSVEYINTISQQLIAVFHKPLQIEKQECLLTTSIGVSVYPEHGESTDELLKNADIAMYHVKDHGTNNYCIYKPEMNNNTLDKIIMENDLKRAIDTREVIVYYQPKFDTKKNILIGFEALARWNHPELGLISPCEFIPIAEETGLIIELEKLVLEQACEQMKQWHEQGASSLLIAVNLSQRHFYQEDVLCRINGILEKSKLEARFLEIEITESMAMFNEKATITKLNDLRDRGIQISIDDFGTGYSSLSYLGKLPINRLKIDKSFILDICTNRKNEAIVKLMISMADHLSLSILAEGVESKEQIDLLQELGCIEVQGYYYCQPVPAEEAAKFLKADSVV</sequence>
<dbReference type="FunFam" id="3.20.20.450:FF:000001">
    <property type="entry name" value="Cyclic di-GMP phosphodiesterase yahA"/>
    <property type="match status" value="1"/>
</dbReference>
<gene>
    <name evidence="6" type="ORF">FCL54_06935</name>
</gene>
<feature type="domain" description="PAC" evidence="3">
    <location>
        <begin position="324"/>
        <end position="375"/>
    </location>
</feature>
<dbReference type="PANTHER" id="PTHR44757:SF2">
    <property type="entry name" value="BIOFILM ARCHITECTURE MAINTENANCE PROTEIN MBAA"/>
    <property type="match status" value="1"/>
</dbReference>
<evidence type="ECO:0000313" key="6">
    <source>
        <dbReference type="EMBL" id="TLS38260.1"/>
    </source>
</evidence>
<dbReference type="Pfam" id="PF00563">
    <property type="entry name" value="EAL"/>
    <property type="match status" value="1"/>
</dbReference>
<dbReference type="Pfam" id="PF13426">
    <property type="entry name" value="PAS_9"/>
    <property type="match status" value="1"/>
</dbReference>
<feature type="transmembrane region" description="Helical" evidence="1">
    <location>
        <begin position="12"/>
        <end position="30"/>
    </location>
</feature>
<dbReference type="NCBIfam" id="TIGR00254">
    <property type="entry name" value="GGDEF"/>
    <property type="match status" value="1"/>
</dbReference>
<dbReference type="Gene3D" id="3.30.450.20">
    <property type="entry name" value="PAS domain"/>
    <property type="match status" value="1"/>
</dbReference>
<dbReference type="CDD" id="cd01948">
    <property type="entry name" value="EAL"/>
    <property type="match status" value="1"/>
</dbReference>
<keyword evidence="1" id="KW-0812">Transmembrane</keyword>
<dbReference type="SMART" id="SM00091">
    <property type="entry name" value="PAS"/>
    <property type="match status" value="1"/>
</dbReference>
<comment type="caution">
    <text evidence="6">The sequence shown here is derived from an EMBL/GenBank/DDBJ whole genome shotgun (WGS) entry which is preliminary data.</text>
</comment>
<reference evidence="6 7" key="1">
    <citation type="submission" date="2019-04" db="EMBL/GenBank/DDBJ databases">
        <title>Bacillus caeni sp. nov., a bacterium isolated from mangrove sediment.</title>
        <authorList>
            <person name="Huang H."/>
            <person name="Mo K."/>
            <person name="Hu Y."/>
        </authorList>
    </citation>
    <scope>NUCLEOTIDE SEQUENCE [LARGE SCALE GENOMIC DNA]</scope>
    <source>
        <strain evidence="6 7">HB172195</strain>
    </source>
</reference>
<protein>
    <submittedName>
        <fullName evidence="6">EAL domain-containing protein</fullName>
    </submittedName>
</protein>
<dbReference type="InterPro" id="IPR000014">
    <property type="entry name" value="PAS"/>
</dbReference>
<feature type="domain" description="EAL" evidence="4">
    <location>
        <begin position="547"/>
        <end position="801"/>
    </location>
</feature>
<dbReference type="OrthoDB" id="9759607at2"/>
<evidence type="ECO:0000256" key="1">
    <source>
        <dbReference type="SAM" id="Phobius"/>
    </source>
</evidence>
<dbReference type="InterPro" id="IPR001633">
    <property type="entry name" value="EAL_dom"/>
</dbReference>
<dbReference type="SMART" id="SM00052">
    <property type="entry name" value="EAL"/>
    <property type="match status" value="1"/>
</dbReference>
<dbReference type="Gene3D" id="3.30.70.270">
    <property type="match status" value="1"/>
</dbReference>
<dbReference type="EMBL" id="SWLG01000004">
    <property type="protein sequence ID" value="TLS38260.1"/>
    <property type="molecule type" value="Genomic_DNA"/>
</dbReference>
<organism evidence="6 7">
    <name type="scientific">Exobacillus caeni</name>
    <dbReference type="NCBI Taxonomy" id="2574798"/>
    <lineage>
        <taxon>Bacteria</taxon>
        <taxon>Bacillati</taxon>
        <taxon>Bacillota</taxon>
        <taxon>Bacilli</taxon>
        <taxon>Bacillales</taxon>
        <taxon>Guptibacillaceae</taxon>
        <taxon>Exobacillus</taxon>
    </lineage>
</organism>
<dbReference type="InterPro" id="IPR035965">
    <property type="entry name" value="PAS-like_dom_sf"/>
</dbReference>
<evidence type="ECO:0000259" key="2">
    <source>
        <dbReference type="PROSITE" id="PS50112"/>
    </source>
</evidence>
<dbReference type="CDD" id="cd00130">
    <property type="entry name" value="PAS"/>
    <property type="match status" value="1"/>
</dbReference>
<dbReference type="Pfam" id="PF00990">
    <property type="entry name" value="GGDEF"/>
    <property type="match status" value="1"/>
</dbReference>
<dbReference type="RefSeq" id="WP_138124685.1">
    <property type="nucleotide sequence ID" value="NZ_SWLG01000004.1"/>
</dbReference>
<dbReference type="SMART" id="SM00267">
    <property type="entry name" value="GGDEF"/>
    <property type="match status" value="1"/>
</dbReference>
<dbReference type="PROSITE" id="PS50887">
    <property type="entry name" value="GGDEF"/>
    <property type="match status" value="1"/>
</dbReference>
<dbReference type="SUPFAM" id="SSF55073">
    <property type="entry name" value="Nucleotide cyclase"/>
    <property type="match status" value="1"/>
</dbReference>
<feature type="domain" description="GGDEF" evidence="5">
    <location>
        <begin position="405"/>
        <end position="538"/>
    </location>
</feature>
<dbReference type="InterPro" id="IPR029787">
    <property type="entry name" value="Nucleotide_cyclase"/>
</dbReference>
<dbReference type="SUPFAM" id="SSF55785">
    <property type="entry name" value="PYP-like sensor domain (PAS domain)"/>
    <property type="match status" value="1"/>
</dbReference>
<feature type="transmembrane region" description="Helical" evidence="1">
    <location>
        <begin position="140"/>
        <end position="164"/>
    </location>
</feature>
<feature type="domain" description="PAS" evidence="2">
    <location>
        <begin position="252"/>
        <end position="322"/>
    </location>
</feature>
<evidence type="ECO:0000313" key="7">
    <source>
        <dbReference type="Proteomes" id="UP000308230"/>
    </source>
</evidence>
<dbReference type="PROSITE" id="PS50113">
    <property type="entry name" value="PAC"/>
    <property type="match status" value="1"/>
</dbReference>
<keyword evidence="1" id="KW-1133">Transmembrane helix</keyword>
<dbReference type="Proteomes" id="UP000308230">
    <property type="component" value="Unassembled WGS sequence"/>
</dbReference>
<feature type="transmembrane region" description="Helical" evidence="1">
    <location>
        <begin position="51"/>
        <end position="73"/>
    </location>
</feature>
<feature type="transmembrane region" description="Helical" evidence="1">
    <location>
        <begin position="185"/>
        <end position="202"/>
    </location>
</feature>
<evidence type="ECO:0000259" key="5">
    <source>
        <dbReference type="PROSITE" id="PS50887"/>
    </source>
</evidence>
<dbReference type="CDD" id="cd01949">
    <property type="entry name" value="GGDEF"/>
    <property type="match status" value="1"/>
</dbReference>
<feature type="transmembrane region" description="Helical" evidence="1">
    <location>
        <begin position="79"/>
        <end position="98"/>
    </location>
</feature>
<dbReference type="InterPro" id="IPR035919">
    <property type="entry name" value="EAL_sf"/>
</dbReference>
<dbReference type="AlphaFoldDB" id="A0A5R9F7M7"/>
<dbReference type="PROSITE" id="PS50883">
    <property type="entry name" value="EAL"/>
    <property type="match status" value="1"/>
</dbReference>
<accession>A0A5R9F7M7</accession>
<dbReference type="NCBIfam" id="TIGR00229">
    <property type="entry name" value="sensory_box"/>
    <property type="match status" value="1"/>
</dbReference>
<dbReference type="PROSITE" id="PS50112">
    <property type="entry name" value="PAS"/>
    <property type="match status" value="1"/>
</dbReference>
<dbReference type="PANTHER" id="PTHR44757">
    <property type="entry name" value="DIGUANYLATE CYCLASE DGCP"/>
    <property type="match status" value="1"/>
</dbReference>
<dbReference type="InterPro" id="IPR043128">
    <property type="entry name" value="Rev_trsase/Diguanyl_cyclase"/>
</dbReference>
<dbReference type="InterPro" id="IPR000700">
    <property type="entry name" value="PAS-assoc_C"/>
</dbReference>
<keyword evidence="1" id="KW-0472">Membrane</keyword>